<gene>
    <name evidence="2" type="ORF">Cflav_PD2287</name>
</gene>
<dbReference type="PROSITE" id="PS51257">
    <property type="entry name" value="PROKAR_LIPOPROTEIN"/>
    <property type="match status" value="1"/>
</dbReference>
<evidence type="ECO:0000313" key="3">
    <source>
        <dbReference type="Proteomes" id="UP000003688"/>
    </source>
</evidence>
<feature type="signal peptide" evidence="1">
    <location>
        <begin position="1"/>
        <end position="20"/>
    </location>
</feature>
<organism evidence="2 3">
    <name type="scientific">Pedosphaera parvula (strain Ellin514)</name>
    <dbReference type="NCBI Taxonomy" id="320771"/>
    <lineage>
        <taxon>Bacteria</taxon>
        <taxon>Pseudomonadati</taxon>
        <taxon>Verrucomicrobiota</taxon>
        <taxon>Pedosphaerae</taxon>
        <taxon>Pedosphaerales</taxon>
        <taxon>Pedosphaeraceae</taxon>
        <taxon>Pedosphaera</taxon>
    </lineage>
</organism>
<dbReference type="AlphaFoldDB" id="B9XL92"/>
<evidence type="ECO:0000313" key="2">
    <source>
        <dbReference type="EMBL" id="EEF59443.1"/>
    </source>
</evidence>
<dbReference type="STRING" id="320771.Cflav_PD2287"/>
<name>B9XL92_PEDPL</name>
<keyword evidence="3" id="KW-1185">Reference proteome</keyword>
<feature type="chain" id="PRO_5002893085" description="Lipoprotein" evidence="1">
    <location>
        <begin position="21"/>
        <end position="126"/>
    </location>
</feature>
<proteinExistence type="predicted"/>
<comment type="caution">
    <text evidence="2">The sequence shown here is derived from an EMBL/GenBank/DDBJ whole genome shotgun (WGS) entry which is preliminary data.</text>
</comment>
<keyword evidence="1" id="KW-0732">Signal</keyword>
<reference evidence="2 3" key="1">
    <citation type="journal article" date="2011" name="J. Bacteriol.">
        <title>Genome sequence of 'Pedosphaera parvula' Ellin514, an aerobic Verrucomicrobial isolate from pasture soil.</title>
        <authorList>
            <person name="Kant R."/>
            <person name="van Passel M.W."/>
            <person name="Sangwan P."/>
            <person name="Palva A."/>
            <person name="Lucas S."/>
            <person name="Copeland A."/>
            <person name="Lapidus A."/>
            <person name="Glavina Del Rio T."/>
            <person name="Dalin E."/>
            <person name="Tice H."/>
            <person name="Bruce D."/>
            <person name="Goodwin L."/>
            <person name="Pitluck S."/>
            <person name="Chertkov O."/>
            <person name="Larimer F.W."/>
            <person name="Land M.L."/>
            <person name="Hauser L."/>
            <person name="Brettin T.S."/>
            <person name="Detter J.C."/>
            <person name="Han S."/>
            <person name="de Vos W.M."/>
            <person name="Janssen P.H."/>
            <person name="Smidt H."/>
        </authorList>
    </citation>
    <scope>NUCLEOTIDE SEQUENCE [LARGE SCALE GENOMIC DNA]</scope>
    <source>
        <strain evidence="2 3">Ellin514</strain>
    </source>
</reference>
<dbReference type="Proteomes" id="UP000003688">
    <property type="component" value="Unassembled WGS sequence"/>
</dbReference>
<dbReference type="OrthoDB" id="7171052at2"/>
<protein>
    <recommendedName>
        <fullName evidence="4">Lipoprotein</fullName>
    </recommendedName>
</protein>
<dbReference type="EMBL" id="ABOX02000028">
    <property type="protein sequence ID" value="EEF59443.1"/>
    <property type="molecule type" value="Genomic_DNA"/>
</dbReference>
<evidence type="ECO:0008006" key="4">
    <source>
        <dbReference type="Google" id="ProtNLM"/>
    </source>
</evidence>
<accession>B9XL92</accession>
<dbReference type="RefSeq" id="WP_007416583.1">
    <property type="nucleotide sequence ID" value="NZ_ABOX02000028.1"/>
</dbReference>
<sequence precursor="true">MKMKAYVLMLMSFLFLGGCASKNTDTHRTIVLQNKSSKEMHETILNIGSYQVDLGFMGTNYAKVIASYPREFPDSARLSWSFRGLEHDEVVNLSSAIGGQKHGVLILTVNDDHIGAQFEAEKKPTK</sequence>
<evidence type="ECO:0000256" key="1">
    <source>
        <dbReference type="SAM" id="SignalP"/>
    </source>
</evidence>